<accession>A0A9Q0DEE7</accession>
<feature type="region of interest" description="Disordered" evidence="1">
    <location>
        <begin position="118"/>
        <end position="143"/>
    </location>
</feature>
<evidence type="ECO:0000256" key="1">
    <source>
        <dbReference type="SAM" id="MobiDB-lite"/>
    </source>
</evidence>
<evidence type="ECO:0000313" key="2">
    <source>
        <dbReference type="EMBL" id="KAJ3586889.1"/>
    </source>
</evidence>
<name>A0A9Q0DEE7_9TELE</name>
<dbReference type="AlphaFoldDB" id="A0A9Q0DEE7"/>
<proteinExistence type="predicted"/>
<dbReference type="EMBL" id="JANIIK010000117">
    <property type="protein sequence ID" value="KAJ3586889.1"/>
    <property type="molecule type" value="Genomic_DNA"/>
</dbReference>
<keyword evidence="3" id="KW-1185">Reference proteome</keyword>
<gene>
    <name evidence="2" type="ORF">NHX12_013281</name>
</gene>
<evidence type="ECO:0000313" key="3">
    <source>
        <dbReference type="Proteomes" id="UP001148018"/>
    </source>
</evidence>
<protein>
    <submittedName>
        <fullName evidence="2">Uncharacterized protein</fullName>
    </submittedName>
</protein>
<comment type="caution">
    <text evidence="2">The sequence shown here is derived from an EMBL/GenBank/DDBJ whole genome shotgun (WGS) entry which is preliminary data.</text>
</comment>
<organism evidence="2 3">
    <name type="scientific">Muraenolepis orangiensis</name>
    <name type="common">Patagonian moray cod</name>
    <dbReference type="NCBI Taxonomy" id="630683"/>
    <lineage>
        <taxon>Eukaryota</taxon>
        <taxon>Metazoa</taxon>
        <taxon>Chordata</taxon>
        <taxon>Craniata</taxon>
        <taxon>Vertebrata</taxon>
        <taxon>Euteleostomi</taxon>
        <taxon>Actinopterygii</taxon>
        <taxon>Neopterygii</taxon>
        <taxon>Teleostei</taxon>
        <taxon>Neoteleostei</taxon>
        <taxon>Acanthomorphata</taxon>
        <taxon>Zeiogadaria</taxon>
        <taxon>Gadariae</taxon>
        <taxon>Gadiformes</taxon>
        <taxon>Muraenolepidoidei</taxon>
        <taxon>Muraenolepididae</taxon>
        <taxon>Muraenolepis</taxon>
    </lineage>
</organism>
<sequence length="143" mass="15457">MVKSDRGGEVSRSPTGVRGVLTRLPLRRAEERPSSWDTADLERTPQINLGPAAACTQGTPGAEAEGPLSGPVQHLAKMPVCRLRDPSAGSETRLPAKRPVCRLETRLQAKRPVCRLRDQSAGSETRLQAKRPVCRLRDPSAGS</sequence>
<reference evidence="2" key="1">
    <citation type="submission" date="2022-07" db="EMBL/GenBank/DDBJ databases">
        <title>Chromosome-level genome of Muraenolepis orangiensis.</title>
        <authorList>
            <person name="Kim J."/>
        </authorList>
    </citation>
    <scope>NUCLEOTIDE SEQUENCE</scope>
    <source>
        <strain evidence="2">KU_S4_2022</strain>
        <tissue evidence="2">Muscle</tissue>
    </source>
</reference>
<dbReference type="Proteomes" id="UP001148018">
    <property type="component" value="Unassembled WGS sequence"/>
</dbReference>
<feature type="region of interest" description="Disordered" evidence="1">
    <location>
        <begin position="1"/>
        <end position="73"/>
    </location>
</feature>